<evidence type="ECO:0000313" key="4">
    <source>
        <dbReference type="Proteomes" id="UP001139089"/>
    </source>
</evidence>
<gene>
    <name evidence="3" type="ORF">LRX75_13315</name>
</gene>
<dbReference type="PROSITE" id="PS50943">
    <property type="entry name" value="HTH_CROC1"/>
    <property type="match status" value="1"/>
</dbReference>
<sequence length="149" mass="15910">MNAKAPHAIDIYVGGRVRARRLILGMSQTALGDRLGITFQQIQKYEKGVNRMGASRLQAAADILSVPISYFFQDNPSDQTRPEAADFDAVNAFLSTREGLSLNKAFSSIKSPDIRKTVVALVTSLAQGEEAAARQPADASAVQASANAS</sequence>
<dbReference type="Pfam" id="PF01381">
    <property type="entry name" value="HTH_3"/>
    <property type="match status" value="1"/>
</dbReference>
<dbReference type="SUPFAM" id="SSF47413">
    <property type="entry name" value="lambda repressor-like DNA-binding domains"/>
    <property type="match status" value="1"/>
</dbReference>
<dbReference type="GO" id="GO:0003677">
    <property type="term" value="F:DNA binding"/>
    <property type="evidence" value="ECO:0007669"/>
    <property type="project" value="InterPro"/>
</dbReference>
<comment type="caution">
    <text evidence="3">The sequence shown here is derived from an EMBL/GenBank/DDBJ whole genome shotgun (WGS) entry which is preliminary data.</text>
</comment>
<accession>A0A9X1NVG5</accession>
<dbReference type="CDD" id="cd00093">
    <property type="entry name" value="HTH_XRE"/>
    <property type="match status" value="1"/>
</dbReference>
<feature type="domain" description="HTH cro/C1-type" evidence="2">
    <location>
        <begin position="17"/>
        <end position="71"/>
    </location>
</feature>
<organism evidence="3 4">
    <name type="scientific">Rhizobium quercicola</name>
    <dbReference type="NCBI Taxonomy" id="2901226"/>
    <lineage>
        <taxon>Bacteria</taxon>
        <taxon>Pseudomonadati</taxon>
        <taxon>Pseudomonadota</taxon>
        <taxon>Alphaproteobacteria</taxon>
        <taxon>Hyphomicrobiales</taxon>
        <taxon>Rhizobiaceae</taxon>
        <taxon>Rhizobium/Agrobacterium group</taxon>
        <taxon>Rhizobium</taxon>
    </lineage>
</organism>
<protein>
    <submittedName>
        <fullName evidence="3">Helix-turn-helix domain-containing protein</fullName>
    </submittedName>
</protein>
<feature type="compositionally biased region" description="Low complexity" evidence="1">
    <location>
        <begin position="137"/>
        <end position="149"/>
    </location>
</feature>
<dbReference type="InterPro" id="IPR001387">
    <property type="entry name" value="Cro/C1-type_HTH"/>
</dbReference>
<feature type="region of interest" description="Disordered" evidence="1">
    <location>
        <begin position="130"/>
        <end position="149"/>
    </location>
</feature>
<proteinExistence type="predicted"/>
<keyword evidence="4" id="KW-1185">Reference proteome</keyword>
<dbReference type="InterPro" id="IPR010982">
    <property type="entry name" value="Lambda_DNA-bd_dom_sf"/>
</dbReference>
<evidence type="ECO:0000313" key="3">
    <source>
        <dbReference type="EMBL" id="MCD7110016.1"/>
    </source>
</evidence>
<reference evidence="3" key="1">
    <citation type="submission" date="2021-12" db="EMBL/GenBank/DDBJ databases">
        <authorList>
            <person name="Li Y."/>
        </authorList>
    </citation>
    <scope>NUCLEOTIDE SEQUENCE</scope>
    <source>
        <strain evidence="3">DKSPLA3</strain>
    </source>
</reference>
<name>A0A9X1NVG5_9HYPH</name>
<dbReference type="Proteomes" id="UP001139089">
    <property type="component" value="Unassembled WGS sequence"/>
</dbReference>
<dbReference type="EMBL" id="JAJOZR010000008">
    <property type="protein sequence ID" value="MCD7110016.1"/>
    <property type="molecule type" value="Genomic_DNA"/>
</dbReference>
<dbReference type="Gene3D" id="1.10.260.40">
    <property type="entry name" value="lambda repressor-like DNA-binding domains"/>
    <property type="match status" value="1"/>
</dbReference>
<evidence type="ECO:0000256" key="1">
    <source>
        <dbReference type="SAM" id="MobiDB-lite"/>
    </source>
</evidence>
<dbReference type="SMART" id="SM00530">
    <property type="entry name" value="HTH_XRE"/>
    <property type="match status" value="1"/>
</dbReference>
<dbReference type="RefSeq" id="WP_113149428.1">
    <property type="nucleotide sequence ID" value="NZ_JAJOZR010000008.1"/>
</dbReference>
<evidence type="ECO:0000259" key="2">
    <source>
        <dbReference type="PROSITE" id="PS50943"/>
    </source>
</evidence>
<dbReference type="AlphaFoldDB" id="A0A9X1NVG5"/>